<sequence length="408" mass="45772">MASLGKSTGKTPKKEARPRTPPGYSHKESACGASSCLSEEQPQSPTLKGEDIQALAIRPEDLEKLRVPQPPKEPQKPAAVTRVLVRKTRPPDDIRKGVRVAVARPLAQDTTTQPLDYTGPGGPRFDAQGMVLPHSILGSLEDFRTEMQARGETEVLGGQRGAERPPPVLRGQRDIQSHALQHWHTHMTQRRHQQDLISNLLQKPVERLLMNQSNRFRETQEQRELITRGLPAIHSGQGYRVGSEFWSLPQRFGDELSGISATQTQRGQQEPVTHIAQPHSIRMESGNVLPETCGSPSRTWDQSLYLQHRRHELRDVLKDLDFNHPEIDGLEVIGTGQPFTSVTVKRSPILEEEEREELREAEQKENHDPLSQFDDVMLDAVLVPALRFCGQPARWTGNSTSHKCQGNV</sequence>
<dbReference type="RefSeq" id="XP_045569238.1">
    <property type="nucleotide sequence ID" value="XM_045713282.1"/>
</dbReference>
<reference evidence="3" key="1">
    <citation type="submission" date="2025-08" db="UniProtKB">
        <authorList>
            <consortium name="RefSeq"/>
        </authorList>
    </citation>
    <scope>IDENTIFICATION</scope>
</reference>
<evidence type="ECO:0000313" key="2">
    <source>
        <dbReference type="Proteomes" id="UP001652741"/>
    </source>
</evidence>
<evidence type="ECO:0000313" key="3">
    <source>
        <dbReference type="RefSeq" id="XP_045569238.1"/>
    </source>
</evidence>
<feature type="compositionally biased region" description="Polar residues" evidence="1">
    <location>
        <begin position="35"/>
        <end position="46"/>
    </location>
</feature>
<proteinExistence type="predicted"/>
<accession>A0ABM3EE14</accession>
<dbReference type="Proteomes" id="UP001652741">
    <property type="component" value="Chromosome ssa02"/>
</dbReference>
<feature type="compositionally biased region" description="Polar residues" evidence="1">
    <location>
        <begin position="1"/>
        <end position="10"/>
    </location>
</feature>
<dbReference type="Pfam" id="PF14646">
    <property type="entry name" value="MYCBPAP"/>
    <property type="match status" value="1"/>
</dbReference>
<name>A0ABM3EE14_SALSA</name>
<keyword evidence="2" id="KW-1185">Reference proteome</keyword>
<organism evidence="2 3">
    <name type="scientific">Salmo salar</name>
    <name type="common">Atlantic salmon</name>
    <dbReference type="NCBI Taxonomy" id="8030"/>
    <lineage>
        <taxon>Eukaryota</taxon>
        <taxon>Metazoa</taxon>
        <taxon>Chordata</taxon>
        <taxon>Craniata</taxon>
        <taxon>Vertebrata</taxon>
        <taxon>Euteleostomi</taxon>
        <taxon>Actinopterygii</taxon>
        <taxon>Neopterygii</taxon>
        <taxon>Teleostei</taxon>
        <taxon>Protacanthopterygii</taxon>
        <taxon>Salmoniformes</taxon>
        <taxon>Salmonidae</taxon>
        <taxon>Salmoninae</taxon>
        <taxon>Salmo</taxon>
    </lineage>
</organism>
<dbReference type="PANTHER" id="PTHR48421:SF1">
    <property type="entry name" value="MYCBP-ASSOCIATED PROTEIN"/>
    <property type="match status" value="1"/>
</dbReference>
<dbReference type="PANTHER" id="PTHR48421">
    <property type="entry name" value="MYCBP-ASSOCIATED PROTEIN"/>
    <property type="match status" value="1"/>
</dbReference>
<evidence type="ECO:0000256" key="1">
    <source>
        <dbReference type="SAM" id="MobiDB-lite"/>
    </source>
</evidence>
<dbReference type="InterPro" id="IPR032707">
    <property type="entry name" value="MYCBPAP"/>
</dbReference>
<feature type="region of interest" description="Disordered" evidence="1">
    <location>
        <begin position="60"/>
        <end position="79"/>
    </location>
</feature>
<gene>
    <name evidence="3" type="primary">LOC106592609</name>
</gene>
<dbReference type="GeneID" id="106592609"/>
<feature type="region of interest" description="Disordered" evidence="1">
    <location>
        <begin position="1"/>
        <end position="51"/>
    </location>
</feature>
<protein>
    <submittedName>
        <fullName evidence="3">MYCBP-associated protein</fullName>
    </submittedName>
</protein>